<feature type="transmembrane region" description="Helical" evidence="5">
    <location>
        <begin position="245"/>
        <end position="272"/>
    </location>
</feature>
<feature type="transmembrane region" description="Helical" evidence="5">
    <location>
        <begin position="284"/>
        <end position="306"/>
    </location>
</feature>
<dbReference type="Proteomes" id="UP000677228">
    <property type="component" value="Unassembled WGS sequence"/>
</dbReference>
<gene>
    <name evidence="7" type="ORF">OVA965_LOCUS28643</name>
    <name evidence="8" type="ORF">TMI583_LOCUS29399</name>
</gene>
<sequence length="337" mass="39615">MFRVVLGTAISGGIIYFCGLIGNLLSFIIFTQKDVRRVSTGQLFLFLTIFNTIHMYTLLVEYFDNIYNLKAYKNNIFFRCRFQPYIQNLSRILSSYIAFTICIDRFIRSKYPIKSKLICTINNVYKIILLYIIVFSLLLSFYFCPLMTVKNVSRNRKCTSELNSTYDLFITNIWPPIRLILACLIPTIIMIVTSAKMFNNMKQSKRRIYNDTTQIRTLSLSSVPPISPSSVKRIVRRLNQIDSMLILIMISNVFTYIVTQVPFHLYIIIGTYKQIIDPTNNLTYLIRTILLMWSSLYFGIGFYLYCISSTFFRKKFLCSLKLFKMKLSKWHPSFFIQ</sequence>
<keyword evidence="4 5" id="KW-0472">Membrane</keyword>
<organism evidence="7 9">
    <name type="scientific">Didymodactylos carnosus</name>
    <dbReference type="NCBI Taxonomy" id="1234261"/>
    <lineage>
        <taxon>Eukaryota</taxon>
        <taxon>Metazoa</taxon>
        <taxon>Spiralia</taxon>
        <taxon>Gnathifera</taxon>
        <taxon>Rotifera</taxon>
        <taxon>Eurotatoria</taxon>
        <taxon>Bdelloidea</taxon>
        <taxon>Philodinida</taxon>
        <taxon>Philodinidae</taxon>
        <taxon>Didymodactylos</taxon>
    </lineage>
</organism>
<reference evidence="7" key="1">
    <citation type="submission" date="2021-02" db="EMBL/GenBank/DDBJ databases">
        <authorList>
            <person name="Nowell W R."/>
        </authorList>
    </citation>
    <scope>NUCLEOTIDE SEQUENCE</scope>
</reference>
<evidence type="ECO:0000256" key="1">
    <source>
        <dbReference type="ARBA" id="ARBA00004370"/>
    </source>
</evidence>
<protein>
    <recommendedName>
        <fullName evidence="6">G-protein coupled receptors family 1 profile domain-containing protein</fullName>
    </recommendedName>
</protein>
<dbReference type="GO" id="GO:0016020">
    <property type="term" value="C:membrane"/>
    <property type="evidence" value="ECO:0007669"/>
    <property type="project" value="UniProtKB-SubCell"/>
</dbReference>
<dbReference type="PROSITE" id="PS50262">
    <property type="entry name" value="G_PROTEIN_RECEP_F1_2"/>
    <property type="match status" value="1"/>
</dbReference>
<accession>A0A8S2F0C8</accession>
<evidence type="ECO:0000313" key="9">
    <source>
        <dbReference type="Proteomes" id="UP000677228"/>
    </source>
</evidence>
<dbReference type="Gene3D" id="1.20.1070.10">
    <property type="entry name" value="Rhodopsin 7-helix transmembrane proteins"/>
    <property type="match status" value="1"/>
</dbReference>
<keyword evidence="3 5" id="KW-1133">Transmembrane helix</keyword>
<evidence type="ECO:0000256" key="2">
    <source>
        <dbReference type="ARBA" id="ARBA00022692"/>
    </source>
</evidence>
<evidence type="ECO:0000259" key="6">
    <source>
        <dbReference type="PROSITE" id="PS50262"/>
    </source>
</evidence>
<comment type="subcellular location">
    <subcellularLocation>
        <location evidence="1">Membrane</location>
    </subcellularLocation>
</comment>
<comment type="caution">
    <text evidence="7">The sequence shown here is derived from an EMBL/GenBank/DDBJ whole genome shotgun (WGS) entry which is preliminary data.</text>
</comment>
<dbReference type="Proteomes" id="UP000682733">
    <property type="component" value="Unassembled WGS sequence"/>
</dbReference>
<name>A0A8S2F0C8_9BILA</name>
<feature type="domain" description="G-protein coupled receptors family 1 profile" evidence="6">
    <location>
        <begin position="22"/>
        <end position="305"/>
    </location>
</feature>
<evidence type="ECO:0000313" key="7">
    <source>
        <dbReference type="EMBL" id="CAF1303416.1"/>
    </source>
</evidence>
<feature type="transmembrane region" description="Helical" evidence="5">
    <location>
        <begin position="177"/>
        <end position="198"/>
    </location>
</feature>
<dbReference type="PANTHER" id="PTHR46641">
    <property type="entry name" value="FMRFAMIDE RECEPTOR-RELATED"/>
    <property type="match status" value="1"/>
</dbReference>
<dbReference type="AlphaFoldDB" id="A0A8S2F0C8"/>
<feature type="transmembrane region" description="Helical" evidence="5">
    <location>
        <begin position="43"/>
        <end position="63"/>
    </location>
</feature>
<dbReference type="EMBL" id="CAJOBA010041235">
    <property type="protein sequence ID" value="CAF4110036.1"/>
    <property type="molecule type" value="Genomic_DNA"/>
</dbReference>
<dbReference type="InterPro" id="IPR017452">
    <property type="entry name" value="GPCR_Rhodpsn_7TM"/>
</dbReference>
<feature type="transmembrane region" description="Helical" evidence="5">
    <location>
        <begin position="6"/>
        <end position="31"/>
    </location>
</feature>
<dbReference type="InterPro" id="IPR052954">
    <property type="entry name" value="GPCR-Ligand_Int"/>
</dbReference>
<proteinExistence type="predicted"/>
<evidence type="ECO:0000256" key="4">
    <source>
        <dbReference type="ARBA" id="ARBA00023136"/>
    </source>
</evidence>
<dbReference type="PANTHER" id="PTHR46641:SF25">
    <property type="entry name" value="CNMAMIDE RECEPTOR-RELATED"/>
    <property type="match status" value="1"/>
</dbReference>
<feature type="transmembrane region" description="Helical" evidence="5">
    <location>
        <begin position="128"/>
        <end position="148"/>
    </location>
</feature>
<evidence type="ECO:0000256" key="3">
    <source>
        <dbReference type="ARBA" id="ARBA00022989"/>
    </source>
</evidence>
<dbReference type="EMBL" id="CAJNOK010019656">
    <property type="protein sequence ID" value="CAF1303416.1"/>
    <property type="molecule type" value="Genomic_DNA"/>
</dbReference>
<keyword evidence="2 5" id="KW-0812">Transmembrane</keyword>
<evidence type="ECO:0000313" key="8">
    <source>
        <dbReference type="EMBL" id="CAF4110036.1"/>
    </source>
</evidence>
<dbReference type="SUPFAM" id="SSF81321">
    <property type="entry name" value="Family A G protein-coupled receptor-like"/>
    <property type="match status" value="1"/>
</dbReference>
<evidence type="ECO:0000256" key="5">
    <source>
        <dbReference type="SAM" id="Phobius"/>
    </source>
</evidence>